<dbReference type="InterPro" id="IPR021804">
    <property type="entry name" value="DUF3375"/>
</dbReference>
<dbReference type="Proteomes" id="UP000294929">
    <property type="component" value="Unassembled WGS sequence"/>
</dbReference>
<evidence type="ECO:0000313" key="2">
    <source>
        <dbReference type="Proteomes" id="UP000294929"/>
    </source>
</evidence>
<protein>
    <submittedName>
        <fullName evidence="1">DUF3375 domain-containing protein</fullName>
    </submittedName>
</protein>
<organism evidence="1 2">
    <name type="scientific">Mycolicibacterium mucogenicum</name>
    <name type="common">Mycobacterium mucogenicum</name>
    <dbReference type="NCBI Taxonomy" id="56689"/>
    <lineage>
        <taxon>Bacteria</taxon>
        <taxon>Bacillati</taxon>
        <taxon>Actinomycetota</taxon>
        <taxon>Actinomycetes</taxon>
        <taxon>Mycobacteriales</taxon>
        <taxon>Mycobacteriaceae</taxon>
        <taxon>Mycolicibacterium</taxon>
    </lineage>
</organism>
<comment type="caution">
    <text evidence="1">The sequence shown here is derived from an EMBL/GenBank/DDBJ whole genome shotgun (WGS) entry which is preliminary data.</text>
</comment>
<evidence type="ECO:0000313" key="1">
    <source>
        <dbReference type="EMBL" id="TDK84529.1"/>
    </source>
</evidence>
<name>A0A4R5W6X7_MYCMU</name>
<dbReference type="EMBL" id="SDLO01000039">
    <property type="protein sequence ID" value="TDK84529.1"/>
    <property type="molecule type" value="Genomic_DNA"/>
</dbReference>
<dbReference type="Pfam" id="PF11855">
    <property type="entry name" value="DUF3375"/>
    <property type="match status" value="1"/>
</dbReference>
<accession>A0A4R5W6X7</accession>
<gene>
    <name evidence="1" type="ORF">EUA03_26060</name>
</gene>
<sequence>MAITSAVLRFRRLQQEAPEWSLLRARNAGLIIAVVQDYFPPERRIRPAAEVVAELDHDLELLRETGAEFESTATGYVAAWVHDGYLVRRPGQTRGTETLVPSAAALNAAAVVNGIDAPQRAASASRLGSIAANLIALQRDSDPVSASRLALLQSERKAVEQRIEEVERGEFAVLDAETAKERVAETLGLAQEIPVDFARVRSTIEELSRDLRAKILDDTAEGGATLSNVFRGVDLLADSEAGRSVNGFYDVILDAEQSTRLQEAITAILSRDFAAELTPQTRTDLSTLLTRLENEAATVRQTMILLSRSLRHFVLSRQYEEHRRLRQLIQRCQSLAVRVSAQHRPEKSMNLELTRIGMQVRSIAALKLHNPGEGRVPTEFDRHDTDEVDFAELAAQAHESDIDFEELRSNIVASLSRSAGPVTAGQVLAEFPATQGLASIVGLMVLGAEHGAVSADTSERVAMDRRTVVLPTITFSPDAFEDHR</sequence>
<dbReference type="AlphaFoldDB" id="A0A4R5W6X7"/>
<proteinExistence type="predicted"/>
<dbReference type="RefSeq" id="WP_061001015.1">
    <property type="nucleotide sequence ID" value="NZ_LSKA01000106.1"/>
</dbReference>
<reference evidence="1 2" key="1">
    <citation type="submission" date="2019-01" db="EMBL/GenBank/DDBJ databases">
        <title>High-quality-draft genome sequences of five non-tuberculosis mycobacteriaceae isolated from a nosocomial environment.</title>
        <authorList>
            <person name="Tiago I."/>
            <person name="Alarico S."/>
            <person name="Pereira S.G."/>
            <person name="Coelho C."/>
            <person name="Maranha A."/>
            <person name="Empadinhas N."/>
        </authorList>
    </citation>
    <scope>NUCLEOTIDE SEQUENCE [LARGE SCALE GENOMIC DNA]</scope>
    <source>
        <strain evidence="1 2">24AIII</strain>
    </source>
</reference>